<name>A0A956SBI0_UNCEI</name>
<dbReference type="SUPFAM" id="SSF55729">
    <property type="entry name" value="Acyl-CoA N-acyltransferases (Nat)"/>
    <property type="match status" value="1"/>
</dbReference>
<evidence type="ECO:0000313" key="2">
    <source>
        <dbReference type="EMBL" id="MCA9754415.1"/>
    </source>
</evidence>
<dbReference type="Proteomes" id="UP000739538">
    <property type="component" value="Unassembled WGS sequence"/>
</dbReference>
<evidence type="ECO:0000259" key="1">
    <source>
        <dbReference type="PROSITE" id="PS51186"/>
    </source>
</evidence>
<dbReference type="EMBL" id="JAGQHS010000003">
    <property type="protein sequence ID" value="MCA9754415.1"/>
    <property type="molecule type" value="Genomic_DNA"/>
</dbReference>
<accession>A0A956SBI0</accession>
<reference evidence="2" key="1">
    <citation type="submission" date="2020-04" db="EMBL/GenBank/DDBJ databases">
        <authorList>
            <person name="Zhang T."/>
        </authorList>
    </citation>
    <scope>NUCLEOTIDE SEQUENCE</scope>
    <source>
        <strain evidence="2">HKST-UBA02</strain>
    </source>
</reference>
<dbReference type="PANTHER" id="PTHR43441">
    <property type="entry name" value="RIBOSOMAL-PROTEIN-SERINE ACETYLTRANSFERASE"/>
    <property type="match status" value="1"/>
</dbReference>
<evidence type="ECO:0000313" key="3">
    <source>
        <dbReference type="Proteomes" id="UP000739538"/>
    </source>
</evidence>
<comment type="caution">
    <text evidence="2">The sequence shown here is derived from an EMBL/GenBank/DDBJ whole genome shotgun (WGS) entry which is preliminary data.</text>
</comment>
<proteinExistence type="predicted"/>
<dbReference type="Pfam" id="PF13302">
    <property type="entry name" value="Acetyltransf_3"/>
    <property type="match status" value="1"/>
</dbReference>
<dbReference type="GO" id="GO:0008999">
    <property type="term" value="F:protein-N-terminal-alanine acetyltransferase activity"/>
    <property type="evidence" value="ECO:0007669"/>
    <property type="project" value="TreeGrafter"/>
</dbReference>
<dbReference type="PANTHER" id="PTHR43441:SF2">
    <property type="entry name" value="FAMILY ACETYLTRANSFERASE, PUTATIVE (AFU_ORTHOLOGUE AFUA_7G00850)-RELATED"/>
    <property type="match status" value="1"/>
</dbReference>
<dbReference type="InterPro" id="IPR051908">
    <property type="entry name" value="Ribosomal_N-acetyltransferase"/>
</dbReference>
<protein>
    <submittedName>
        <fullName evidence="2">GNAT family N-acetyltransferase</fullName>
    </submittedName>
</protein>
<organism evidence="2 3">
    <name type="scientific">Eiseniibacteriota bacterium</name>
    <dbReference type="NCBI Taxonomy" id="2212470"/>
    <lineage>
        <taxon>Bacteria</taxon>
        <taxon>Candidatus Eiseniibacteriota</taxon>
    </lineage>
</organism>
<dbReference type="GO" id="GO:0005737">
    <property type="term" value="C:cytoplasm"/>
    <property type="evidence" value="ECO:0007669"/>
    <property type="project" value="TreeGrafter"/>
</dbReference>
<dbReference type="InterPro" id="IPR000182">
    <property type="entry name" value="GNAT_dom"/>
</dbReference>
<reference evidence="2" key="2">
    <citation type="journal article" date="2021" name="Microbiome">
        <title>Successional dynamics and alternative stable states in a saline activated sludge microbial community over 9 years.</title>
        <authorList>
            <person name="Wang Y."/>
            <person name="Ye J."/>
            <person name="Ju F."/>
            <person name="Liu L."/>
            <person name="Boyd J.A."/>
            <person name="Deng Y."/>
            <person name="Parks D.H."/>
            <person name="Jiang X."/>
            <person name="Yin X."/>
            <person name="Woodcroft B.J."/>
            <person name="Tyson G.W."/>
            <person name="Hugenholtz P."/>
            <person name="Polz M.F."/>
            <person name="Zhang T."/>
        </authorList>
    </citation>
    <scope>NUCLEOTIDE SEQUENCE</scope>
    <source>
        <strain evidence="2">HKST-UBA02</strain>
    </source>
</reference>
<dbReference type="Gene3D" id="3.40.630.30">
    <property type="match status" value="1"/>
</dbReference>
<sequence length="197" mass="22474">MSSSETTRSSTFLAPDRWETPEFVLRSFRPGDGARLAAALNSSYDHLHRFMLWAIPNEDPDEVEQRVRRFHARYLLHEDFIIGILSPDESEVLGGTGFHLREGPLEQKRCEAGMWIRADLAGSGLGKRVLAALLDWAWTEWHWERISWHCSTQNVASARVAESAGLTREGTLRAALTVRGEEPHDLHVYSILRKERI</sequence>
<dbReference type="GO" id="GO:1990189">
    <property type="term" value="F:protein N-terminal-serine acetyltransferase activity"/>
    <property type="evidence" value="ECO:0007669"/>
    <property type="project" value="TreeGrafter"/>
</dbReference>
<dbReference type="PROSITE" id="PS51186">
    <property type="entry name" value="GNAT"/>
    <property type="match status" value="1"/>
</dbReference>
<dbReference type="AlphaFoldDB" id="A0A956SBI0"/>
<gene>
    <name evidence="2" type="ORF">KDA27_01330</name>
</gene>
<feature type="domain" description="N-acetyltransferase" evidence="1">
    <location>
        <begin position="23"/>
        <end position="195"/>
    </location>
</feature>
<dbReference type="InterPro" id="IPR016181">
    <property type="entry name" value="Acyl_CoA_acyltransferase"/>
</dbReference>